<sequence length="92" mass="10028">MAAGISRKSRRLAPLVVLAATLQLGSTGGAAAQTMGSDTTATGYLANSAEEYWPAVPDSLRRTLAYRLKHLPIRANRGFMTYCLHLRETYDN</sequence>
<organism evidence="2 3">
    <name type="scientific">Hymenobacter fodinae</name>
    <dbReference type="NCBI Taxonomy" id="2510796"/>
    <lineage>
        <taxon>Bacteria</taxon>
        <taxon>Pseudomonadati</taxon>
        <taxon>Bacteroidota</taxon>
        <taxon>Cytophagia</taxon>
        <taxon>Cytophagales</taxon>
        <taxon>Hymenobacteraceae</taxon>
        <taxon>Hymenobacter</taxon>
    </lineage>
</organism>
<feature type="chain" id="PRO_5021324247" evidence="1">
    <location>
        <begin position="33"/>
        <end position="92"/>
    </location>
</feature>
<accession>A0A4Z0P014</accession>
<feature type="signal peptide" evidence="1">
    <location>
        <begin position="1"/>
        <end position="32"/>
    </location>
</feature>
<dbReference type="EMBL" id="SRLA01000007">
    <property type="protein sequence ID" value="TGE03798.1"/>
    <property type="molecule type" value="Genomic_DNA"/>
</dbReference>
<dbReference type="AlphaFoldDB" id="A0A4Z0P014"/>
<comment type="caution">
    <text evidence="2">The sequence shown here is derived from an EMBL/GenBank/DDBJ whole genome shotgun (WGS) entry which is preliminary data.</text>
</comment>
<evidence type="ECO:0000313" key="2">
    <source>
        <dbReference type="EMBL" id="TGE03798.1"/>
    </source>
</evidence>
<reference evidence="2 3" key="1">
    <citation type="submission" date="2019-04" db="EMBL/GenBank/DDBJ databases">
        <authorList>
            <person name="Feng G."/>
            <person name="Zhang J."/>
            <person name="Zhu H."/>
        </authorList>
    </citation>
    <scope>NUCLEOTIDE SEQUENCE [LARGE SCALE GENOMIC DNA]</scope>
    <source>
        <strain evidence="2 3">92R-1</strain>
    </source>
</reference>
<gene>
    <name evidence="2" type="ORF">EU556_24625</name>
</gene>
<evidence type="ECO:0000256" key="1">
    <source>
        <dbReference type="SAM" id="SignalP"/>
    </source>
</evidence>
<protein>
    <submittedName>
        <fullName evidence="2">Uncharacterized protein</fullName>
    </submittedName>
</protein>
<dbReference type="Proteomes" id="UP000298337">
    <property type="component" value="Unassembled WGS sequence"/>
</dbReference>
<name>A0A4Z0P014_9BACT</name>
<proteinExistence type="predicted"/>
<evidence type="ECO:0000313" key="3">
    <source>
        <dbReference type="Proteomes" id="UP000298337"/>
    </source>
</evidence>
<keyword evidence="1" id="KW-0732">Signal</keyword>
<keyword evidence="3" id="KW-1185">Reference proteome</keyword>
<dbReference type="RefSeq" id="WP_135436898.1">
    <property type="nucleotide sequence ID" value="NZ_SRLA01000007.1"/>
</dbReference>